<dbReference type="Proteomes" id="UP000734854">
    <property type="component" value="Unassembled WGS sequence"/>
</dbReference>
<gene>
    <name evidence="2" type="ORF">ZIOFF_067325</name>
</gene>
<keyword evidence="1" id="KW-0472">Membrane</keyword>
<keyword evidence="1" id="KW-0812">Transmembrane</keyword>
<reference evidence="2 3" key="1">
    <citation type="submission" date="2020-08" db="EMBL/GenBank/DDBJ databases">
        <title>Plant Genome Project.</title>
        <authorList>
            <person name="Zhang R.-G."/>
        </authorList>
    </citation>
    <scope>NUCLEOTIDE SEQUENCE [LARGE SCALE GENOMIC DNA]</scope>
    <source>
        <tissue evidence="2">Rhizome</tissue>
    </source>
</reference>
<sequence length="92" mass="10331">MPALDLSTLTIDSSSPCPRIATAVHLIATRRHLIVGCHCHRREFRHKGRRILCLMKCLVPFVVSVRVVNVVIGYHLPWVVLGSVVLVRNQAQ</sequence>
<keyword evidence="1" id="KW-1133">Transmembrane helix</keyword>
<name>A0A8J5CDN6_ZINOF</name>
<organism evidence="2 3">
    <name type="scientific">Zingiber officinale</name>
    <name type="common">Ginger</name>
    <name type="synonym">Amomum zingiber</name>
    <dbReference type="NCBI Taxonomy" id="94328"/>
    <lineage>
        <taxon>Eukaryota</taxon>
        <taxon>Viridiplantae</taxon>
        <taxon>Streptophyta</taxon>
        <taxon>Embryophyta</taxon>
        <taxon>Tracheophyta</taxon>
        <taxon>Spermatophyta</taxon>
        <taxon>Magnoliopsida</taxon>
        <taxon>Liliopsida</taxon>
        <taxon>Zingiberales</taxon>
        <taxon>Zingiberaceae</taxon>
        <taxon>Zingiber</taxon>
    </lineage>
</organism>
<proteinExistence type="predicted"/>
<protein>
    <submittedName>
        <fullName evidence="2">Uncharacterized protein</fullName>
    </submittedName>
</protein>
<feature type="transmembrane region" description="Helical" evidence="1">
    <location>
        <begin position="51"/>
        <end position="76"/>
    </location>
</feature>
<dbReference type="EMBL" id="JACMSC010000019">
    <property type="protein sequence ID" value="KAG6473409.1"/>
    <property type="molecule type" value="Genomic_DNA"/>
</dbReference>
<keyword evidence="3" id="KW-1185">Reference proteome</keyword>
<comment type="caution">
    <text evidence="2">The sequence shown here is derived from an EMBL/GenBank/DDBJ whole genome shotgun (WGS) entry which is preliminary data.</text>
</comment>
<dbReference type="AlphaFoldDB" id="A0A8J5CDN6"/>
<evidence type="ECO:0000256" key="1">
    <source>
        <dbReference type="SAM" id="Phobius"/>
    </source>
</evidence>
<accession>A0A8J5CDN6</accession>
<evidence type="ECO:0000313" key="3">
    <source>
        <dbReference type="Proteomes" id="UP000734854"/>
    </source>
</evidence>
<evidence type="ECO:0000313" key="2">
    <source>
        <dbReference type="EMBL" id="KAG6473409.1"/>
    </source>
</evidence>